<dbReference type="InterPro" id="IPR040007">
    <property type="entry name" value="Tho2"/>
</dbReference>
<dbReference type="OrthoDB" id="29024at2759"/>
<dbReference type="Pfam" id="PF01556">
    <property type="entry name" value="DnaJ_C"/>
    <property type="match status" value="1"/>
</dbReference>
<evidence type="ECO:0000313" key="11">
    <source>
        <dbReference type="EMBL" id="CAF1084983.1"/>
    </source>
</evidence>
<dbReference type="SUPFAM" id="SSF46565">
    <property type="entry name" value="Chaperone J-domain"/>
    <property type="match status" value="1"/>
</dbReference>
<dbReference type="Gene3D" id="2.60.260.20">
    <property type="entry name" value="Urease metallochaperone UreE, N-terminal domain"/>
    <property type="match status" value="2"/>
</dbReference>
<evidence type="ECO:0000256" key="4">
    <source>
        <dbReference type="ARBA" id="ARBA00023186"/>
    </source>
</evidence>
<dbReference type="EMBL" id="CAJNOM010000119">
    <property type="protein sequence ID" value="CAF1084983.1"/>
    <property type="molecule type" value="Genomic_DNA"/>
</dbReference>
<proteinExistence type="inferred from homology"/>
<feature type="coiled-coil region" evidence="7">
    <location>
        <begin position="1429"/>
        <end position="1456"/>
    </location>
</feature>
<feature type="compositionally biased region" description="Low complexity" evidence="8">
    <location>
        <begin position="2132"/>
        <end position="2143"/>
    </location>
</feature>
<feature type="region of interest" description="Disordered" evidence="8">
    <location>
        <begin position="806"/>
        <end position="828"/>
    </location>
</feature>
<feature type="compositionally biased region" description="Low complexity" evidence="8">
    <location>
        <begin position="419"/>
        <end position="432"/>
    </location>
</feature>
<evidence type="ECO:0000256" key="7">
    <source>
        <dbReference type="SAM" id="Coils"/>
    </source>
</evidence>
<evidence type="ECO:0000256" key="5">
    <source>
        <dbReference type="ARBA" id="ARBA00023242"/>
    </source>
</evidence>
<dbReference type="Gene3D" id="1.10.287.110">
    <property type="entry name" value="DnaJ domain"/>
    <property type="match status" value="1"/>
</dbReference>
<feature type="compositionally biased region" description="Basic and acidic residues" evidence="8">
    <location>
        <begin position="1814"/>
        <end position="1823"/>
    </location>
</feature>
<feature type="compositionally biased region" description="Low complexity" evidence="8">
    <location>
        <begin position="1824"/>
        <end position="1850"/>
    </location>
</feature>
<feature type="compositionally biased region" description="Polar residues" evidence="8">
    <location>
        <begin position="2071"/>
        <end position="2119"/>
    </location>
</feature>
<feature type="compositionally biased region" description="Pro residues" evidence="8">
    <location>
        <begin position="329"/>
        <end position="361"/>
    </location>
</feature>
<keyword evidence="12" id="KW-1185">Reference proteome</keyword>
<feature type="compositionally biased region" description="Low complexity" evidence="8">
    <location>
        <begin position="1694"/>
        <end position="1717"/>
    </location>
</feature>
<dbReference type="InterPro" id="IPR036869">
    <property type="entry name" value="J_dom_sf"/>
</dbReference>
<dbReference type="Proteomes" id="UP000663832">
    <property type="component" value="Unassembled WGS sequence"/>
</dbReference>
<dbReference type="InterPro" id="IPR001623">
    <property type="entry name" value="DnaJ_domain"/>
</dbReference>
<dbReference type="InterPro" id="IPR018253">
    <property type="entry name" value="DnaJ_domain_CS"/>
</dbReference>
<comment type="subcellular location">
    <subcellularLocation>
        <location evidence="1">Nucleus</location>
    </subcellularLocation>
</comment>
<dbReference type="PANTHER" id="PTHR21597">
    <property type="entry name" value="THO2 PROTEIN"/>
    <property type="match status" value="1"/>
</dbReference>
<protein>
    <recommendedName>
        <fullName evidence="3">THO complex subunit 2</fullName>
    </recommendedName>
</protein>
<feature type="region of interest" description="Disordered" evidence="8">
    <location>
        <begin position="1688"/>
        <end position="2150"/>
    </location>
</feature>
<evidence type="ECO:0000313" key="10">
    <source>
        <dbReference type="EMBL" id="CAF0766318.1"/>
    </source>
</evidence>
<dbReference type="GO" id="GO:0006397">
    <property type="term" value="P:mRNA processing"/>
    <property type="evidence" value="ECO:0007669"/>
    <property type="project" value="InterPro"/>
</dbReference>
<evidence type="ECO:0000256" key="6">
    <source>
        <dbReference type="ARBA" id="ARBA00047033"/>
    </source>
</evidence>
<accession>A0A814MYC0</accession>
<feature type="compositionally biased region" description="Polar residues" evidence="8">
    <location>
        <begin position="1857"/>
        <end position="1868"/>
    </location>
</feature>
<dbReference type="Pfam" id="PF11262">
    <property type="entry name" value="Tho2"/>
    <property type="match status" value="1"/>
</dbReference>
<dbReference type="InterPro" id="IPR002939">
    <property type="entry name" value="DnaJ_C"/>
</dbReference>
<dbReference type="FunFam" id="2.60.260.20:FF:000002">
    <property type="entry name" value="Dnaj homolog subfamily b member"/>
    <property type="match status" value="1"/>
</dbReference>
<feature type="region of interest" description="Disordered" evidence="8">
    <location>
        <begin position="80"/>
        <end position="101"/>
    </location>
</feature>
<feature type="compositionally biased region" description="Low complexity" evidence="8">
    <location>
        <begin position="1778"/>
        <end position="1808"/>
    </location>
</feature>
<dbReference type="Pfam" id="PF11732">
    <property type="entry name" value="Thoc2"/>
    <property type="match status" value="1"/>
</dbReference>
<keyword evidence="4" id="KW-0143">Chaperone</keyword>
<sequence length="2150" mass="243709">MGSKDYYAILGVNQLASDDEIKRAYKQKALKHHPDKNRGDVDAEKKFMDISEAYEILSDPYKRSLYDRFGSEELRNYLGTDPRTHFRSSGNHYPDYGATDPNSDYTYDPYNNYFVRYKDPTTFYDLYVTLEEVNKGATRKMKITRKRFNAEHNTTVRDEKLLEIQIKPGWKEGTKITFEGEGDEGDENTIAGDIVFIIRDKPHPIFERSNSDLIYRVKLNIKQALLGTLIVIPFLDTNKPPYQLRSHQEIVTPQTEKRFLNEGLPYPKDPSRRGDLIVKFDILFPKILSNEQRTLVDCCFSNSIDSYLPYNSVLHTTIIEQTQQQQQQPAPPPPPSQPPPPPPPPPPQAQPSQQPPPPPQSQPTQSNSQSHQHQHQHQHQQSQQSQQQSTSLPQQPQVSPPQPRSGPNFTSTGPLKHQNAPPNTNTATNNSNTQYQKVFNRYVNRNGHQKSPSSPIKNPNKIKISPVRASVPVPPPAPPSSPATSVDRIMVEMQENRSIDISNTINTVITNWSSGGRNQFNELYKQLLEDNKNKYEAELALKQLLLSLCKSCLQGSQLVETIIPIFTELQEIVTTPEIIGDLLADILATLDVELFPNDDTTTKETYKQRFFQLINKSEHIVSTTLLMERLEIDTLEYLDLIISRDQFNQKYVRIKTRLYYKQQKFNLLREESEGFAKTITELNQNFSITKLNSQQLYDRLMALIGYFDIDPNRVLDLVIESFECHLEYTKIYVGLLHLLHFDRLTLCQLIGFKFQQYQLQEDTASSLYFLAAQLVSNKLIELEDLLPHLYPLITDFSDNYTKELESARGPKKSSTSTDANNKSKDSNTLKSNNQLLHFIQALLSIGDLEHALFLFDNLPRWSCTSYREINTLLTKLIAYIIDPLYKNNSDLHACFLQYELHNPLNSVVCSRELKLINTWNEFRENIFPLLLHLGAYCQDRLLFMKLTRLCTNLIKKSINADEQQEDILLLIDEVLFPSLSLLDVNGCLSIELWALIKLFPYDIRYGLYGRWHEETYRKTPQLIFVKQDVADKSRAILKRITKDNVKTYSRQIAKITHNNPIVILSVIMDQIQRYDNFITVINDALKYLSSLAYDIVCYTISRSLTSVSPDSLSAYIDGKMSRENATPVQSFQNLCVFSANVFKKYPIDFTSVLYYIYDQLRVEKTCDLYLLREIITKMSGVEVSQTITREQLEAASGGELLRNEAGQFTAARNVKKPSIRLKEALLDNHLYLPLSIIIAQQRSCIIFKFGAQRIEHLKLIGSLYDQCQDTMVQFFTFLSNVLTTENFHHKFPSIDDLVLGFHLQVDAAFHISRPLFNLNIQSKFDELRSATTTTLNRTALIEKYIEAVTVVMSPVLDFVKTLHPQRTWEEMTPQFYLTFWSLSMSDLQVPEPAYIRRVKLLELEMTKIDEKELTAGKKRKEKEKIHIIIDKLHEELAKQKEHVERVRARLDKEREHWFKNRNKTKAETITEFLQLCIFPRCLLSEIDALYCAYFIRVIHDLVTPNFSTIICYDRLFSDISYSLASCSENEAIRYGRFLQSLLETVMTWHGDRNKFDQECASHPGFLTVFRNAGNAASKTTGTTQTPEQLDYDNFRHVCHKWHYKLAKSFIVCLDSNDYIQIRNVLQVLTVLLPIYPKMTTFYAALERRIKSICVAEKDRRHDLFALAKCYSGRLANKHRDMIEEGQFHSVPERSTPSSTSSNSNNNNNNNSAGTNMNPIVTPTIGDTNNVIDHPILSDSQSSQSSTTRSTAKESSSSSTTARSSNDKTVNAAGTSNGTTTSQKSSSPVPSSQSTAPTTATSTTSRSATINNTERTTRSKHEHVPTNSSSNTNATTTTTTAPTTSSTRSNRIPLGPTLPSSTPASKPQVTSTTQNKNESSETTTTTGGRTIKLPNNGTDRHESSQAPTVSTTRESPPTTRKESSTASDRRTATSSTNEPQLSSTKTSASPSSRTSSSRTFTTSTRNVTAASNNTDDSIRRSDQTATNGANNVSSKTTRTESPHENAPVEKRSRGGSSKGDRSTTSHVEESRNGSSRSAHRDHKHESNKRARSTTPDKRSSNGSGSSTSTRRLNQTAESTLSTTPVHQDNDYSSSLGVVDVSPSSLSSKRIKTSDTVSNGRSARKEAREDRHAASSSHRVSSSSSRSERREK</sequence>
<reference evidence="11" key="1">
    <citation type="submission" date="2021-02" db="EMBL/GenBank/DDBJ databases">
        <authorList>
            <person name="Nowell W R."/>
        </authorList>
    </citation>
    <scope>NUCLEOTIDE SEQUENCE</scope>
</reference>
<dbReference type="CDD" id="cd06257">
    <property type="entry name" value="DnaJ"/>
    <property type="match status" value="1"/>
</dbReference>
<feature type="compositionally biased region" description="Low complexity" evidence="8">
    <location>
        <begin position="1931"/>
        <end position="1964"/>
    </location>
</feature>
<dbReference type="InterPro" id="IPR008971">
    <property type="entry name" value="HSP40/DnaJ_pept-bd"/>
</dbReference>
<feature type="compositionally biased region" description="Polar residues" evidence="8">
    <location>
        <begin position="1718"/>
        <end position="1730"/>
    </location>
</feature>
<feature type="compositionally biased region" description="Polar residues" evidence="8">
    <location>
        <begin position="1903"/>
        <end position="1917"/>
    </location>
</feature>
<feature type="compositionally biased region" description="Low complexity" evidence="8">
    <location>
        <begin position="1737"/>
        <end position="1763"/>
    </location>
</feature>
<gene>
    <name evidence="10" type="ORF">BJG266_LOCUS3300</name>
    <name evidence="11" type="ORF">QVE165_LOCUS19438</name>
</gene>
<evidence type="ECO:0000256" key="2">
    <source>
        <dbReference type="ARBA" id="ARBA00007857"/>
    </source>
</evidence>
<dbReference type="PROSITE" id="PS00636">
    <property type="entry name" value="DNAJ_1"/>
    <property type="match status" value="1"/>
</dbReference>
<comment type="subunit">
    <text evidence="6">Component of the THO subcomplex, which is composed of THOC1, THOC2, THOC3, THOC5, THOC6 and THOC7. The THO subcomplex interacts with DDX39B to form the THO-DDX39B complex which multimerizes into a 28-subunit tetrameric assembly. Component of the transcription/export (TREX) complex at least composed of ALYREF/THOC4, DDX39B, SARNP/CIP29, CHTOP and the THO subcomplex; in the complex interacts with THOC1, THOC3, THOC5, THOC7 and DDX39B. TREX seems to have a dynamic structure involving ATP-dependent remodeling. Interacts with POLDIP3 and ZC3H11A.</text>
</comment>
<dbReference type="GO" id="GO:0051082">
    <property type="term" value="F:unfolded protein binding"/>
    <property type="evidence" value="ECO:0007669"/>
    <property type="project" value="InterPro"/>
</dbReference>
<dbReference type="Pfam" id="PF00226">
    <property type="entry name" value="DnaJ"/>
    <property type="match status" value="1"/>
</dbReference>
<feature type="compositionally biased region" description="Basic and acidic residues" evidence="8">
    <location>
        <begin position="1918"/>
        <end position="1930"/>
    </location>
</feature>
<keyword evidence="5" id="KW-0539">Nucleus</keyword>
<dbReference type="InterPro" id="IPR021726">
    <property type="entry name" value="THO_THOC2_N"/>
</dbReference>
<dbReference type="Proteomes" id="UP000663877">
    <property type="component" value="Unassembled WGS sequence"/>
</dbReference>
<comment type="similarity">
    <text evidence="2">Belongs to the THOC2 family.</text>
</comment>
<evidence type="ECO:0000256" key="1">
    <source>
        <dbReference type="ARBA" id="ARBA00004123"/>
    </source>
</evidence>
<evidence type="ECO:0000256" key="3">
    <source>
        <dbReference type="ARBA" id="ARBA00019596"/>
    </source>
</evidence>
<comment type="caution">
    <text evidence="11">The sequence shown here is derived from an EMBL/GenBank/DDBJ whole genome shotgun (WGS) entry which is preliminary data.</text>
</comment>
<name>A0A814MYC0_9BILA</name>
<evidence type="ECO:0000313" key="12">
    <source>
        <dbReference type="Proteomes" id="UP000663832"/>
    </source>
</evidence>
<evidence type="ECO:0000256" key="8">
    <source>
        <dbReference type="SAM" id="MobiDB-lite"/>
    </source>
</evidence>
<dbReference type="GO" id="GO:0000445">
    <property type="term" value="C:THO complex part of transcription export complex"/>
    <property type="evidence" value="ECO:0007669"/>
    <property type="project" value="TreeGrafter"/>
</dbReference>
<feature type="compositionally biased region" description="Low complexity" evidence="8">
    <location>
        <begin position="379"/>
        <end position="397"/>
    </location>
</feature>
<keyword evidence="7" id="KW-0175">Coiled coil</keyword>
<feature type="compositionally biased region" description="Basic and acidic residues" evidence="8">
    <location>
        <begin position="2042"/>
        <end position="2058"/>
    </location>
</feature>
<feature type="compositionally biased region" description="Low complexity" evidence="8">
    <location>
        <begin position="1869"/>
        <end position="1885"/>
    </location>
</feature>
<feature type="compositionally biased region" description="Low complexity" evidence="8">
    <location>
        <begin position="362"/>
        <end position="371"/>
    </location>
</feature>
<dbReference type="SMART" id="SM00271">
    <property type="entry name" value="DnaJ"/>
    <property type="match status" value="1"/>
</dbReference>
<dbReference type="PANTHER" id="PTHR21597:SF0">
    <property type="entry name" value="THO COMPLEX SUBUNIT 2"/>
    <property type="match status" value="1"/>
</dbReference>
<dbReference type="CDD" id="cd10747">
    <property type="entry name" value="DnaJ_C"/>
    <property type="match status" value="1"/>
</dbReference>
<organism evidence="11 12">
    <name type="scientific">Adineta steineri</name>
    <dbReference type="NCBI Taxonomy" id="433720"/>
    <lineage>
        <taxon>Eukaryota</taxon>
        <taxon>Metazoa</taxon>
        <taxon>Spiralia</taxon>
        <taxon>Gnathifera</taxon>
        <taxon>Rotifera</taxon>
        <taxon>Eurotatoria</taxon>
        <taxon>Bdelloidea</taxon>
        <taxon>Adinetida</taxon>
        <taxon>Adinetidae</taxon>
        <taxon>Adineta</taxon>
    </lineage>
</organism>
<dbReference type="GO" id="GO:0006406">
    <property type="term" value="P:mRNA export from nucleus"/>
    <property type="evidence" value="ECO:0007669"/>
    <property type="project" value="InterPro"/>
</dbReference>
<feature type="region of interest" description="Disordered" evidence="8">
    <location>
        <begin position="321"/>
        <end position="432"/>
    </location>
</feature>
<dbReference type="PROSITE" id="PS50076">
    <property type="entry name" value="DNAJ_2"/>
    <property type="match status" value="1"/>
</dbReference>
<dbReference type="GO" id="GO:0003729">
    <property type="term" value="F:mRNA binding"/>
    <property type="evidence" value="ECO:0007669"/>
    <property type="project" value="TreeGrafter"/>
</dbReference>
<feature type="compositionally biased region" description="Polar residues" evidence="8">
    <location>
        <begin position="1766"/>
        <end position="1777"/>
    </location>
</feature>
<dbReference type="InterPro" id="IPR021418">
    <property type="entry name" value="THO_THOC2_C"/>
</dbReference>
<feature type="compositionally biased region" description="Polar residues" evidence="8">
    <location>
        <begin position="1965"/>
        <end position="1974"/>
    </location>
</feature>
<dbReference type="SUPFAM" id="SSF49493">
    <property type="entry name" value="HSP40/DnaJ peptide-binding domain"/>
    <property type="match status" value="2"/>
</dbReference>
<dbReference type="Pfam" id="PF16134">
    <property type="entry name" value="THOC2_N"/>
    <property type="match status" value="3"/>
</dbReference>
<dbReference type="InterPro" id="IPR032302">
    <property type="entry name" value="THOC2_N"/>
</dbReference>
<feature type="compositionally biased region" description="Basic and acidic residues" evidence="8">
    <location>
        <begin position="2121"/>
        <end position="2131"/>
    </location>
</feature>
<dbReference type="GO" id="GO:0006457">
    <property type="term" value="P:protein folding"/>
    <property type="evidence" value="ECO:0007669"/>
    <property type="project" value="InterPro"/>
</dbReference>
<dbReference type="PRINTS" id="PR00625">
    <property type="entry name" value="JDOMAIN"/>
</dbReference>
<dbReference type="EMBL" id="CAJNOI010000008">
    <property type="protein sequence ID" value="CAF0766318.1"/>
    <property type="molecule type" value="Genomic_DNA"/>
</dbReference>
<feature type="compositionally biased region" description="Low complexity" evidence="8">
    <location>
        <begin position="2059"/>
        <end position="2070"/>
    </location>
</feature>
<feature type="compositionally biased region" description="Polar residues" evidence="8">
    <location>
        <begin position="1982"/>
        <end position="1995"/>
    </location>
</feature>
<feature type="domain" description="J" evidence="9">
    <location>
        <begin position="5"/>
        <end position="70"/>
    </location>
</feature>
<feature type="compositionally biased region" description="Basic and acidic residues" evidence="8">
    <location>
        <begin position="1996"/>
        <end position="2030"/>
    </location>
</feature>
<evidence type="ECO:0000259" key="9">
    <source>
        <dbReference type="PROSITE" id="PS50076"/>
    </source>
</evidence>